<reference evidence="2 3" key="1">
    <citation type="journal article" date="2011" name="Stand. Genomic Sci.">
        <title>Complete genome sequence of Desulfobulbus propionicus type strain (1pr3).</title>
        <authorList>
            <person name="Pagani I."/>
            <person name="Lapidus A."/>
            <person name="Nolan M."/>
            <person name="Lucas S."/>
            <person name="Hammon N."/>
            <person name="Deshpande S."/>
            <person name="Cheng J.F."/>
            <person name="Chertkov O."/>
            <person name="Davenport K."/>
            <person name="Tapia R."/>
            <person name="Han C."/>
            <person name="Goodwin L."/>
            <person name="Pitluck S."/>
            <person name="Liolios K."/>
            <person name="Mavromatis K."/>
            <person name="Ivanova N."/>
            <person name="Mikhailova N."/>
            <person name="Pati A."/>
            <person name="Chen A."/>
            <person name="Palaniappan K."/>
            <person name="Land M."/>
            <person name="Hauser L."/>
            <person name="Chang Y.J."/>
            <person name="Jeffries C.D."/>
            <person name="Detter J.C."/>
            <person name="Brambilla E."/>
            <person name="Kannan K.P."/>
            <person name="Djao O.D."/>
            <person name="Rohde M."/>
            <person name="Pukall R."/>
            <person name="Spring S."/>
            <person name="Goker M."/>
            <person name="Sikorski J."/>
            <person name="Woyke T."/>
            <person name="Bristow J."/>
            <person name="Eisen J.A."/>
            <person name="Markowitz V."/>
            <person name="Hugenholtz P."/>
            <person name="Kyrpides N.C."/>
            <person name="Klenk H.P."/>
        </authorList>
    </citation>
    <scope>NUCLEOTIDE SEQUENCE [LARGE SCALE GENOMIC DNA]</scope>
    <source>
        <strain evidence="3">ATCC 33891 / DSM 2032 / 1pr3</strain>
    </source>
</reference>
<dbReference type="EMBL" id="CP002364">
    <property type="protein sequence ID" value="ADW17607.1"/>
    <property type="molecule type" value="Genomic_DNA"/>
</dbReference>
<dbReference type="InterPro" id="IPR024185">
    <property type="entry name" value="FTHF_cligase-like_sf"/>
</dbReference>
<dbReference type="Proteomes" id="UP000006365">
    <property type="component" value="Chromosome"/>
</dbReference>
<dbReference type="SUPFAM" id="SSF100950">
    <property type="entry name" value="NagB/RpiA/CoA transferase-like"/>
    <property type="match status" value="1"/>
</dbReference>
<dbReference type="PIRSF" id="PIRSF020269">
    <property type="entry name" value="DUF1121"/>
    <property type="match status" value="1"/>
</dbReference>
<feature type="domain" description="LUD" evidence="1">
    <location>
        <begin position="14"/>
        <end position="212"/>
    </location>
</feature>
<evidence type="ECO:0000313" key="3">
    <source>
        <dbReference type="Proteomes" id="UP000006365"/>
    </source>
</evidence>
<dbReference type="InterPro" id="IPR003741">
    <property type="entry name" value="LUD_dom"/>
</dbReference>
<evidence type="ECO:0000313" key="2">
    <source>
        <dbReference type="EMBL" id="ADW17607.1"/>
    </source>
</evidence>
<name>A0A7U4DP35_DESPD</name>
<accession>A0A7U4DP35</accession>
<keyword evidence="3" id="KW-1185">Reference proteome</keyword>
<proteinExistence type="predicted"/>
<dbReference type="Gene3D" id="3.40.50.10420">
    <property type="entry name" value="NagB/RpiA/CoA transferase-like"/>
    <property type="match status" value="1"/>
</dbReference>
<evidence type="ECO:0000259" key="1">
    <source>
        <dbReference type="Pfam" id="PF02589"/>
    </source>
</evidence>
<dbReference type="KEGG" id="dpr:Despr_1452"/>
<dbReference type="RefSeq" id="WP_015724148.1">
    <property type="nucleotide sequence ID" value="NC_014972.1"/>
</dbReference>
<dbReference type="Pfam" id="PF02589">
    <property type="entry name" value="LUD_dom"/>
    <property type="match status" value="1"/>
</dbReference>
<protein>
    <recommendedName>
        <fullName evidence="1">LUD domain-containing protein</fullName>
    </recommendedName>
</protein>
<dbReference type="InterPro" id="IPR037171">
    <property type="entry name" value="NagB/RpiA_transferase-like"/>
</dbReference>
<organism evidence="2 3">
    <name type="scientific">Desulfobulbus propionicus (strain ATCC 33891 / DSM 2032 / VKM B-1956 / 1pr3)</name>
    <dbReference type="NCBI Taxonomy" id="577650"/>
    <lineage>
        <taxon>Bacteria</taxon>
        <taxon>Pseudomonadati</taxon>
        <taxon>Thermodesulfobacteriota</taxon>
        <taxon>Desulfobulbia</taxon>
        <taxon>Desulfobulbales</taxon>
        <taxon>Desulfobulbaceae</taxon>
        <taxon>Desulfobulbus</taxon>
    </lineage>
</organism>
<dbReference type="PANTHER" id="PTHR36179:SF2">
    <property type="entry name" value="LUD DOMAIN-CONTAINING PROTEIN"/>
    <property type="match status" value="1"/>
</dbReference>
<sequence>MDTWQTAFWQLRLAQCKSALEKNHFEVFIAQHCDEARTLFLDAILPKLTVRSASWADSMSLHATAILDALRQMPSINLIETFAPGVPREELIERRRQALLVDLFLTGTNAVTETGELVNLDMIGNRVGAITFGPRTVVLVIGRNKLVQTVQHAMDRIKSYSAPMNAIRHTGWKMPCVKTSFCMDCNSPDRICNTWTITQKSHPKGRIKIILVNEDLGL</sequence>
<dbReference type="InterPro" id="IPR009501">
    <property type="entry name" value="UCP020269"/>
</dbReference>
<dbReference type="AlphaFoldDB" id="A0A7U4DP35"/>
<dbReference type="PANTHER" id="PTHR36179">
    <property type="entry name" value="LUD_DOM DOMAIN-CONTAINING PROTEIN"/>
    <property type="match status" value="1"/>
</dbReference>
<gene>
    <name evidence="2" type="ordered locus">Despr_1452</name>
</gene>